<comment type="similarity">
    <text evidence="1">Belongs to the importin alpha family.</text>
</comment>
<dbReference type="Proteomes" id="UP000023152">
    <property type="component" value="Unassembled WGS sequence"/>
</dbReference>
<evidence type="ECO:0000313" key="6">
    <source>
        <dbReference type="Proteomes" id="UP000023152"/>
    </source>
</evidence>
<keyword evidence="2" id="KW-0813">Transport</keyword>
<evidence type="ECO:0000256" key="4">
    <source>
        <dbReference type="SAM" id="MobiDB-lite"/>
    </source>
</evidence>
<sequence length="453" mass="51230">MEFILENLFKFPDSMRRNAVWTLSNMCRGKPSPDWTRVSKMLVPLHQLLDQTKDYDVIIDILWAVSFLSEDREEEETTGANNSTTDEQPIKSNKDENTTATRHIEAILQTGAVKRVINLLKHAAKIGEESWAQISELRIEAARNGSKADENIPAEIRKKLHVSDCLIAPCIRILGNIVSGSDRQTAEVVAAGFYEVIEIGVDHRINNVKKEACWALSNVVAGTANQLNLFYSKAALVKSVLLSKHFFVVHILVYLEHNNKVTLRNLFLKVVNICKQGDVNVRKEAGWCLSNAVYSSSFEQIGILTDAGFIEAMVDLLDIKNPENVLVMAMEALMMCLVAYNRYFHRADSAFNPLAEKIEGLGGVDKLESIQATESVSHRCCQKAATFVSSFWPEDDSVSVENIGDQEPVKENWFSFLLNLKEDAQSSFLYIDYFRLRFAQHLFSFSLRKKKHF</sequence>
<keyword evidence="3" id="KW-0653">Protein transport</keyword>
<evidence type="ECO:0000256" key="2">
    <source>
        <dbReference type="ARBA" id="ARBA00022448"/>
    </source>
</evidence>
<feature type="region of interest" description="Disordered" evidence="4">
    <location>
        <begin position="73"/>
        <end position="98"/>
    </location>
</feature>
<dbReference type="OrthoDB" id="29145at2759"/>
<gene>
    <name evidence="5" type="ORF">RFI_22885</name>
</gene>
<dbReference type="Gene3D" id="1.25.10.10">
    <property type="entry name" value="Leucine-rich Repeat Variant"/>
    <property type="match status" value="1"/>
</dbReference>
<name>X6MM18_RETFI</name>
<reference evidence="5 6" key="1">
    <citation type="journal article" date="2013" name="Curr. Biol.">
        <title>The Genome of the Foraminiferan Reticulomyxa filosa.</title>
        <authorList>
            <person name="Glockner G."/>
            <person name="Hulsmann N."/>
            <person name="Schleicher M."/>
            <person name="Noegel A.A."/>
            <person name="Eichinger L."/>
            <person name="Gallinger C."/>
            <person name="Pawlowski J."/>
            <person name="Sierra R."/>
            <person name="Euteneuer U."/>
            <person name="Pillet L."/>
            <person name="Moustafa A."/>
            <person name="Platzer M."/>
            <person name="Groth M."/>
            <person name="Szafranski K."/>
            <person name="Schliwa M."/>
        </authorList>
    </citation>
    <scope>NUCLEOTIDE SEQUENCE [LARGE SCALE GENOMIC DNA]</scope>
</reference>
<dbReference type="GO" id="GO:0015031">
    <property type="term" value="P:protein transport"/>
    <property type="evidence" value="ECO:0007669"/>
    <property type="project" value="UniProtKB-KW"/>
</dbReference>
<dbReference type="SUPFAM" id="SSF48371">
    <property type="entry name" value="ARM repeat"/>
    <property type="match status" value="1"/>
</dbReference>
<dbReference type="InterPro" id="IPR011989">
    <property type="entry name" value="ARM-like"/>
</dbReference>
<dbReference type="EMBL" id="ASPP01020009">
    <property type="protein sequence ID" value="ETO14482.1"/>
    <property type="molecule type" value="Genomic_DNA"/>
</dbReference>
<evidence type="ECO:0000256" key="1">
    <source>
        <dbReference type="ARBA" id="ARBA00010394"/>
    </source>
</evidence>
<proteinExistence type="inferred from homology"/>
<accession>X6MM18</accession>
<feature type="compositionally biased region" description="Basic and acidic residues" evidence="4">
    <location>
        <begin position="88"/>
        <end position="98"/>
    </location>
</feature>
<dbReference type="AlphaFoldDB" id="X6MM18"/>
<organism evidence="5 6">
    <name type="scientific">Reticulomyxa filosa</name>
    <dbReference type="NCBI Taxonomy" id="46433"/>
    <lineage>
        <taxon>Eukaryota</taxon>
        <taxon>Sar</taxon>
        <taxon>Rhizaria</taxon>
        <taxon>Retaria</taxon>
        <taxon>Foraminifera</taxon>
        <taxon>Monothalamids</taxon>
        <taxon>Reticulomyxidae</taxon>
        <taxon>Reticulomyxa</taxon>
    </lineage>
</organism>
<dbReference type="InterPro" id="IPR016024">
    <property type="entry name" value="ARM-type_fold"/>
</dbReference>
<dbReference type="PANTHER" id="PTHR23316">
    <property type="entry name" value="IMPORTIN ALPHA"/>
    <property type="match status" value="1"/>
</dbReference>
<keyword evidence="6" id="KW-1185">Reference proteome</keyword>
<protein>
    <submittedName>
        <fullName evidence="5">Karyopherin Cut15</fullName>
    </submittedName>
</protein>
<feature type="compositionally biased region" description="Polar residues" evidence="4">
    <location>
        <begin position="78"/>
        <end position="87"/>
    </location>
</feature>
<evidence type="ECO:0000256" key="3">
    <source>
        <dbReference type="ARBA" id="ARBA00022927"/>
    </source>
</evidence>
<comment type="caution">
    <text evidence="5">The sequence shown here is derived from an EMBL/GenBank/DDBJ whole genome shotgun (WGS) entry which is preliminary data.</text>
</comment>
<evidence type="ECO:0000313" key="5">
    <source>
        <dbReference type="EMBL" id="ETO14482.1"/>
    </source>
</evidence>